<evidence type="ECO:0000313" key="1">
    <source>
        <dbReference type="EMBL" id="CAF4321807.1"/>
    </source>
</evidence>
<reference evidence="1" key="1">
    <citation type="submission" date="2021-02" db="EMBL/GenBank/DDBJ databases">
        <authorList>
            <person name="Nowell W R."/>
        </authorList>
    </citation>
    <scope>NUCLEOTIDE SEQUENCE</scope>
</reference>
<feature type="non-terminal residue" evidence="1">
    <location>
        <position position="1"/>
    </location>
</feature>
<name>A0A820J5Y0_9BILA</name>
<proteinExistence type="predicted"/>
<sequence>NIAAASILLTQQVIAARIPLPSRVITQVPLPPSLLQNPASTQARQ</sequence>
<dbReference type="Proteomes" id="UP000663866">
    <property type="component" value="Unassembled WGS sequence"/>
</dbReference>
<keyword evidence="2" id="KW-1185">Reference proteome</keyword>
<accession>A0A820J5Y0</accession>
<protein>
    <submittedName>
        <fullName evidence="1">Uncharacterized protein</fullName>
    </submittedName>
</protein>
<organism evidence="1 2">
    <name type="scientific">Rotaria magnacalcarata</name>
    <dbReference type="NCBI Taxonomy" id="392030"/>
    <lineage>
        <taxon>Eukaryota</taxon>
        <taxon>Metazoa</taxon>
        <taxon>Spiralia</taxon>
        <taxon>Gnathifera</taxon>
        <taxon>Rotifera</taxon>
        <taxon>Eurotatoria</taxon>
        <taxon>Bdelloidea</taxon>
        <taxon>Philodinida</taxon>
        <taxon>Philodinidae</taxon>
        <taxon>Rotaria</taxon>
    </lineage>
</organism>
<comment type="caution">
    <text evidence="1">The sequence shown here is derived from an EMBL/GenBank/DDBJ whole genome shotgun (WGS) entry which is preliminary data.</text>
</comment>
<gene>
    <name evidence="1" type="ORF">OVN521_LOCUS32010</name>
</gene>
<evidence type="ECO:0000313" key="2">
    <source>
        <dbReference type="Proteomes" id="UP000663866"/>
    </source>
</evidence>
<dbReference type="EMBL" id="CAJOBG010020150">
    <property type="protein sequence ID" value="CAF4321807.1"/>
    <property type="molecule type" value="Genomic_DNA"/>
</dbReference>
<dbReference type="AlphaFoldDB" id="A0A820J5Y0"/>